<proteinExistence type="predicted"/>
<evidence type="ECO:0000313" key="1">
    <source>
        <dbReference type="EMBL" id="VDM25510.1"/>
    </source>
</evidence>
<name>A0A3P7EQK4_HYDTA</name>
<organism evidence="1 2">
    <name type="scientific">Hydatigena taeniaeformis</name>
    <name type="common">Feline tapeworm</name>
    <name type="synonym">Taenia taeniaeformis</name>
    <dbReference type="NCBI Taxonomy" id="6205"/>
    <lineage>
        <taxon>Eukaryota</taxon>
        <taxon>Metazoa</taxon>
        <taxon>Spiralia</taxon>
        <taxon>Lophotrochozoa</taxon>
        <taxon>Platyhelminthes</taxon>
        <taxon>Cestoda</taxon>
        <taxon>Eucestoda</taxon>
        <taxon>Cyclophyllidea</taxon>
        <taxon>Taeniidae</taxon>
        <taxon>Hydatigera</taxon>
    </lineage>
</organism>
<dbReference type="Proteomes" id="UP000274429">
    <property type="component" value="Unassembled WGS sequence"/>
</dbReference>
<dbReference type="AlphaFoldDB" id="A0A3P7EQK4"/>
<dbReference type="EMBL" id="UYWX01005157">
    <property type="protein sequence ID" value="VDM25510.1"/>
    <property type="molecule type" value="Genomic_DNA"/>
</dbReference>
<keyword evidence="2" id="KW-1185">Reference proteome</keyword>
<accession>A0A3P7EQK4</accession>
<sequence length="143" mass="16553">MRQSSDVFTDGPKLASTAARSPMEVEFMREAELFFSNLESEFMWPFLQRHFFLSPQKVRCGWVSAVRFMVQHLPTDTYPEVRGCHLPRMVSGLTTTLSERMCHLSLVEIAEFIDLLVILITQIQEVSLYPRQRDGCEQPLVKL</sequence>
<evidence type="ECO:0000313" key="2">
    <source>
        <dbReference type="Proteomes" id="UP000274429"/>
    </source>
</evidence>
<protein>
    <submittedName>
        <fullName evidence="1">Uncharacterized protein</fullName>
    </submittedName>
</protein>
<reference evidence="1 2" key="1">
    <citation type="submission" date="2018-11" db="EMBL/GenBank/DDBJ databases">
        <authorList>
            <consortium name="Pathogen Informatics"/>
        </authorList>
    </citation>
    <scope>NUCLEOTIDE SEQUENCE [LARGE SCALE GENOMIC DNA]</scope>
</reference>
<gene>
    <name evidence="1" type="ORF">TTAC_LOCUS4715</name>
</gene>